<dbReference type="Gene3D" id="3.40.190.10">
    <property type="entry name" value="Periplasmic binding protein-like II"/>
    <property type="match status" value="2"/>
</dbReference>
<dbReference type="InterPro" id="IPR001638">
    <property type="entry name" value="Solute-binding_3/MltF_N"/>
</dbReference>
<dbReference type="KEGG" id="gbm:Gbem_1930"/>
<dbReference type="eggNOG" id="COG0834">
    <property type="taxonomic scope" value="Bacteria"/>
</dbReference>
<evidence type="ECO:0000313" key="8">
    <source>
        <dbReference type="EMBL" id="ACH38944.1"/>
    </source>
</evidence>
<dbReference type="InterPro" id="IPR001320">
    <property type="entry name" value="Iontro_rcpt_C"/>
</dbReference>
<evidence type="ECO:0000256" key="3">
    <source>
        <dbReference type="ARBA" id="ARBA00022729"/>
    </source>
</evidence>
<dbReference type="EMBL" id="CP001124">
    <property type="protein sequence ID" value="ACH38944.1"/>
    <property type="molecule type" value="Genomic_DNA"/>
</dbReference>
<dbReference type="STRING" id="404380.Gbem_1930"/>
<dbReference type="GO" id="GO:0030313">
    <property type="term" value="C:cell envelope"/>
    <property type="evidence" value="ECO:0007669"/>
    <property type="project" value="UniProtKB-SubCell"/>
</dbReference>
<keyword evidence="3 5" id="KW-0732">Signal</keyword>
<evidence type="ECO:0000259" key="7">
    <source>
        <dbReference type="SMART" id="SM00079"/>
    </source>
</evidence>
<evidence type="ECO:0000256" key="1">
    <source>
        <dbReference type="ARBA" id="ARBA00004196"/>
    </source>
</evidence>
<evidence type="ECO:0000256" key="4">
    <source>
        <dbReference type="RuleBase" id="RU003744"/>
    </source>
</evidence>
<dbReference type="GO" id="GO:0015276">
    <property type="term" value="F:ligand-gated monoatomic ion channel activity"/>
    <property type="evidence" value="ECO:0007669"/>
    <property type="project" value="InterPro"/>
</dbReference>
<feature type="chain" id="PRO_5002829786" evidence="5">
    <location>
        <begin position="25"/>
        <end position="248"/>
    </location>
</feature>
<dbReference type="InterPro" id="IPR018313">
    <property type="entry name" value="SBP_3_CS"/>
</dbReference>
<dbReference type="AlphaFoldDB" id="B5EBS0"/>
<dbReference type="CDD" id="cd13624">
    <property type="entry name" value="PBP2_Arg_Lys_His"/>
    <property type="match status" value="1"/>
</dbReference>
<protein>
    <submittedName>
        <fullName evidence="8">Polar amino acid/opine ABC transporter, periplasmic amino acid-binding protein</fullName>
    </submittedName>
</protein>
<evidence type="ECO:0000256" key="2">
    <source>
        <dbReference type="ARBA" id="ARBA00010333"/>
    </source>
</evidence>
<dbReference type="SMART" id="SM00062">
    <property type="entry name" value="PBPb"/>
    <property type="match status" value="1"/>
</dbReference>
<accession>B5EBS0</accession>
<feature type="domain" description="Ionotropic glutamate receptor C-terminal" evidence="7">
    <location>
        <begin position="28"/>
        <end position="248"/>
    </location>
</feature>
<comment type="subcellular location">
    <subcellularLocation>
        <location evidence="1">Cell envelope</location>
    </subcellularLocation>
</comment>
<evidence type="ECO:0000259" key="6">
    <source>
        <dbReference type="SMART" id="SM00062"/>
    </source>
</evidence>
<dbReference type="Pfam" id="PF00497">
    <property type="entry name" value="SBP_bac_3"/>
    <property type="match status" value="1"/>
</dbReference>
<name>B5EBS0_CITBB</name>
<evidence type="ECO:0000313" key="9">
    <source>
        <dbReference type="Proteomes" id="UP000008825"/>
    </source>
</evidence>
<feature type="signal peptide" evidence="5">
    <location>
        <begin position="1"/>
        <end position="24"/>
    </location>
</feature>
<keyword evidence="9" id="KW-1185">Reference proteome</keyword>
<sequence>MKAIRIMAVVVAFAGLCFASAALAAPKTVTVATDATWPPMEFVDANKKIVGFDIDFMNAVAKEAGFQASFKNTAWDGIFAGIAAGQYDAIISSVTITDERKAKFDFTVPYISIGQILVVPKAEKGTKIGDLKGKKIGAQIGTTGAMEIKKVAGVELKTYDEVGLAFEDMAAGRISGVVCDQPTAVTYALDKKEYSNKFKIVGQPFTKEAYGIVVKKGNKELVDQLNKGIAAVQKKKIDQQIKKKWHLK</sequence>
<dbReference type="GO" id="GO:0016020">
    <property type="term" value="C:membrane"/>
    <property type="evidence" value="ECO:0007669"/>
    <property type="project" value="InterPro"/>
</dbReference>
<dbReference type="OrthoDB" id="6192933at2"/>
<feature type="domain" description="Solute-binding protein family 3/N-terminal" evidence="6">
    <location>
        <begin position="28"/>
        <end position="248"/>
    </location>
</feature>
<reference evidence="8 9" key="2">
    <citation type="journal article" date="2010" name="BMC Genomics">
        <title>The genome of Geobacter bemidjiensis, exemplar for the subsurface clade of Geobacter species that predominate in Fe(III)-reducing subsurface environments.</title>
        <authorList>
            <person name="Aklujkar M."/>
            <person name="Young N.D."/>
            <person name="Holmes D."/>
            <person name="Chavan M."/>
            <person name="Risso C."/>
            <person name="Kiss H.E."/>
            <person name="Han C.S."/>
            <person name="Land M.L."/>
            <person name="Lovley D.R."/>
        </authorList>
    </citation>
    <scope>NUCLEOTIDE SEQUENCE [LARGE SCALE GENOMIC DNA]</scope>
    <source>
        <strain evidence="9">ATCC BAA-1014 / DSM 16622 / JCM 12645 / Bem</strain>
    </source>
</reference>
<proteinExistence type="inferred from homology"/>
<dbReference type="HOGENOM" id="CLU_019602_18_5_7"/>
<organism evidence="8 9">
    <name type="scientific">Citrifermentans bemidjiense (strain ATCC BAA-1014 / DSM 16622 / JCM 12645 / Bem)</name>
    <name type="common">Geobacter bemidjiensis</name>
    <dbReference type="NCBI Taxonomy" id="404380"/>
    <lineage>
        <taxon>Bacteria</taxon>
        <taxon>Pseudomonadati</taxon>
        <taxon>Thermodesulfobacteriota</taxon>
        <taxon>Desulfuromonadia</taxon>
        <taxon>Geobacterales</taxon>
        <taxon>Geobacteraceae</taxon>
        <taxon>Citrifermentans</taxon>
    </lineage>
</organism>
<reference evidence="8 9" key="1">
    <citation type="submission" date="2008-07" db="EMBL/GenBank/DDBJ databases">
        <title>Complete sequence of Geobacter bemidjiensis BEM.</title>
        <authorList>
            <consortium name="US DOE Joint Genome Institute"/>
            <person name="Lucas S."/>
            <person name="Copeland A."/>
            <person name="Lapidus A."/>
            <person name="Glavina del Rio T."/>
            <person name="Dalin E."/>
            <person name="Tice H."/>
            <person name="Bruce D."/>
            <person name="Goodwin L."/>
            <person name="Pitluck S."/>
            <person name="Kiss H."/>
            <person name="Brettin T."/>
            <person name="Detter J.C."/>
            <person name="Han C."/>
            <person name="Kuske C.R."/>
            <person name="Schmutz J."/>
            <person name="Larimer F."/>
            <person name="Land M."/>
            <person name="Hauser L."/>
            <person name="Kyrpides N."/>
            <person name="Lykidis A."/>
            <person name="Lovley D."/>
            <person name="Richardson P."/>
        </authorList>
    </citation>
    <scope>NUCLEOTIDE SEQUENCE [LARGE SCALE GENOMIC DNA]</scope>
    <source>
        <strain evidence="9">ATCC BAA-1014 / DSM 16622 / JCM 12645 / Bem</strain>
    </source>
</reference>
<dbReference type="PANTHER" id="PTHR35936">
    <property type="entry name" value="MEMBRANE-BOUND LYTIC MUREIN TRANSGLYCOSYLASE F"/>
    <property type="match status" value="1"/>
</dbReference>
<dbReference type="RefSeq" id="WP_012530363.1">
    <property type="nucleotide sequence ID" value="NC_011146.1"/>
</dbReference>
<dbReference type="PANTHER" id="PTHR35936:SF17">
    <property type="entry name" value="ARGININE-BINDING EXTRACELLULAR PROTEIN ARTP"/>
    <property type="match status" value="1"/>
</dbReference>
<dbReference type="SUPFAM" id="SSF53850">
    <property type="entry name" value="Periplasmic binding protein-like II"/>
    <property type="match status" value="1"/>
</dbReference>
<dbReference type="PROSITE" id="PS01039">
    <property type="entry name" value="SBP_BACTERIAL_3"/>
    <property type="match status" value="1"/>
</dbReference>
<gene>
    <name evidence="8" type="ordered locus">Gbem_1930</name>
</gene>
<comment type="similarity">
    <text evidence="2 4">Belongs to the bacterial solute-binding protein 3 family.</text>
</comment>
<dbReference type="Proteomes" id="UP000008825">
    <property type="component" value="Chromosome"/>
</dbReference>
<dbReference type="SMART" id="SM00079">
    <property type="entry name" value="PBPe"/>
    <property type="match status" value="1"/>
</dbReference>
<evidence type="ECO:0000256" key="5">
    <source>
        <dbReference type="SAM" id="SignalP"/>
    </source>
</evidence>